<dbReference type="Gene3D" id="2.60.40.1180">
    <property type="entry name" value="Golgi alpha-mannosidase II"/>
    <property type="match status" value="1"/>
</dbReference>
<accession>A0ABW0N2K7</accession>
<dbReference type="Pfam" id="PF13802">
    <property type="entry name" value="Gal_mutarotas_2"/>
    <property type="match status" value="1"/>
</dbReference>
<evidence type="ECO:0000256" key="3">
    <source>
        <dbReference type="SAM" id="SignalP"/>
    </source>
</evidence>
<dbReference type="Gene3D" id="2.60.40.1760">
    <property type="entry name" value="glycosyl hydrolase (family 31)"/>
    <property type="match status" value="1"/>
</dbReference>
<proteinExistence type="inferred from homology"/>
<reference evidence="8" key="1">
    <citation type="journal article" date="2019" name="Int. J. Syst. Evol. Microbiol.">
        <title>The Global Catalogue of Microorganisms (GCM) 10K type strain sequencing project: providing services to taxonomists for standard genome sequencing and annotation.</title>
        <authorList>
            <consortium name="The Broad Institute Genomics Platform"/>
            <consortium name="The Broad Institute Genome Sequencing Center for Infectious Disease"/>
            <person name="Wu L."/>
            <person name="Ma J."/>
        </authorList>
    </citation>
    <scope>NUCLEOTIDE SEQUENCE [LARGE SCALE GENOMIC DNA]</scope>
    <source>
        <strain evidence="8">KACC 13778</strain>
    </source>
</reference>
<dbReference type="SUPFAM" id="SSF74650">
    <property type="entry name" value="Galactose mutarotase-like"/>
    <property type="match status" value="1"/>
</dbReference>
<evidence type="ECO:0000259" key="4">
    <source>
        <dbReference type="Pfam" id="PF01055"/>
    </source>
</evidence>
<dbReference type="InterPro" id="IPR025887">
    <property type="entry name" value="Glyco_hydro_31_N_dom"/>
</dbReference>
<dbReference type="Pfam" id="PF21365">
    <property type="entry name" value="Glyco_hydro_31_3rd"/>
    <property type="match status" value="1"/>
</dbReference>
<feature type="domain" description="Glycosyl hydrolase family 31 C-terminal" evidence="6">
    <location>
        <begin position="590"/>
        <end position="690"/>
    </location>
</feature>
<protein>
    <submittedName>
        <fullName evidence="7">TIM-barrel domain-containing protein</fullName>
    </submittedName>
</protein>
<organism evidence="7 8">
    <name type="scientific">Nocardioides caricicola</name>
    <dbReference type="NCBI Taxonomy" id="634770"/>
    <lineage>
        <taxon>Bacteria</taxon>
        <taxon>Bacillati</taxon>
        <taxon>Actinomycetota</taxon>
        <taxon>Actinomycetes</taxon>
        <taxon>Propionibacteriales</taxon>
        <taxon>Nocardioidaceae</taxon>
        <taxon>Nocardioides</taxon>
    </lineage>
</organism>
<feature type="signal peptide" evidence="3">
    <location>
        <begin position="1"/>
        <end position="28"/>
    </location>
</feature>
<dbReference type="PANTHER" id="PTHR46959:SF2">
    <property type="entry name" value="SULFOQUINOVOSIDASE"/>
    <property type="match status" value="1"/>
</dbReference>
<evidence type="ECO:0000256" key="1">
    <source>
        <dbReference type="ARBA" id="ARBA00007806"/>
    </source>
</evidence>
<comment type="caution">
    <text evidence="7">The sequence shown here is derived from an EMBL/GenBank/DDBJ whole genome shotgun (WGS) entry which is preliminary data.</text>
</comment>
<sequence>MRNRLLLASLAVAPLTCGLLAAAPLSSAAPTAPSRAPIVSTAGDLEAVVTAPVGGDWSVRFTDRAGTVVASVAHDAIGLETAAGRVLADHVVAVDGGVVELGTSDPALTATVSVVPDGDGVFAVSVAGHGDGVTGVSLDLVAPGGERYLGLGERSDAVDHRGKSVLNRVMDGPYTQSQAEIVRLFVPEPGLGKRPDSTYYPIPWVLSTAGYGVLVDNDEDSTFELATPKHRTVNRFSVESDELDLRVFGGPTPARALARMTAAIGRQPEPETAAVYGAWFQPRGDAVAQIDDQRSRGVPVSVAQTYVHYLPCGSQDTERERAMTAALHERGVAVTTYFNPMVCQDYQPAYDQGLEADAFTRAADGSVLTYPYNTASHFEVSQIDFSADAGRDYFKQLLQESVDDGYDGWMEDFGEYTPDDVISADGTPGPAMHNRYVEQYHATAREFEESAPRPLLRFSRSGWTDAVKETTIVWGGDPTTGWGFDGLTSSVTQGITMGTSGVTTWGPDIGGFMTLPGDPYLTPELLNRWIQYGAFTGVMRLQSGGIQFAGPTKPLVTDPEVQPVWKTYTRLRTMLYPYVAGSHDAYQSSGLPLMRHLALTHPDDPRAAASDDEYLFGRDLLVAPVTTERTSRREVYLPRGRWLELANAWTFRQDGRFTLKRATMTPGGRTVKASAPLDTIPVFLRGGAVVPMLPRTVDTLSEYGDGTGIGALADAAGRRTLLAAPVAGTSRGTLGPDETLTSQVRSGAWTVRLDGAQARTYDLRATLTGLAPSWTPCRVEADGAKVPFDYDAASRVLTLSAGLAADGVLRVVACGR</sequence>
<evidence type="ECO:0000256" key="2">
    <source>
        <dbReference type="RuleBase" id="RU361185"/>
    </source>
</evidence>
<evidence type="ECO:0000313" key="8">
    <source>
        <dbReference type="Proteomes" id="UP001595956"/>
    </source>
</evidence>
<dbReference type="InterPro" id="IPR048395">
    <property type="entry name" value="Glyco_hydro_31_C"/>
</dbReference>
<keyword evidence="2" id="KW-0326">Glycosidase</keyword>
<dbReference type="InterPro" id="IPR013780">
    <property type="entry name" value="Glyco_hydro_b"/>
</dbReference>
<evidence type="ECO:0000259" key="6">
    <source>
        <dbReference type="Pfam" id="PF21365"/>
    </source>
</evidence>
<feature type="domain" description="Glycoside hydrolase family 31 TIM barrel" evidence="4">
    <location>
        <begin position="289"/>
        <end position="579"/>
    </location>
</feature>
<evidence type="ECO:0000259" key="5">
    <source>
        <dbReference type="Pfam" id="PF13802"/>
    </source>
</evidence>
<gene>
    <name evidence="7" type="ORF">ACFPKY_14845</name>
</gene>
<dbReference type="Gene3D" id="3.20.20.80">
    <property type="entry name" value="Glycosidases"/>
    <property type="match status" value="1"/>
</dbReference>
<dbReference type="CDD" id="cd14752">
    <property type="entry name" value="GH31_N"/>
    <property type="match status" value="1"/>
</dbReference>
<dbReference type="InterPro" id="IPR052990">
    <property type="entry name" value="Sulfoquinovosidase_GH31"/>
</dbReference>
<dbReference type="InterPro" id="IPR017853">
    <property type="entry name" value="GH"/>
</dbReference>
<feature type="domain" description="Glycoside hydrolase family 31 N-terminal" evidence="5">
    <location>
        <begin position="127"/>
        <end position="224"/>
    </location>
</feature>
<dbReference type="Pfam" id="PF01055">
    <property type="entry name" value="Glyco_hydro_31_2nd"/>
    <property type="match status" value="1"/>
</dbReference>
<dbReference type="SUPFAM" id="SSF51011">
    <property type="entry name" value="Glycosyl hydrolase domain"/>
    <property type="match status" value="1"/>
</dbReference>
<dbReference type="Proteomes" id="UP001595956">
    <property type="component" value="Unassembled WGS sequence"/>
</dbReference>
<dbReference type="SUPFAM" id="SSF51445">
    <property type="entry name" value="(Trans)glycosidases"/>
    <property type="match status" value="1"/>
</dbReference>
<evidence type="ECO:0000313" key="7">
    <source>
        <dbReference type="EMBL" id="MFC5494391.1"/>
    </source>
</evidence>
<name>A0ABW0N2K7_9ACTN</name>
<feature type="chain" id="PRO_5045535386" evidence="3">
    <location>
        <begin position="29"/>
        <end position="816"/>
    </location>
</feature>
<dbReference type="EMBL" id="JBHSMD010000004">
    <property type="protein sequence ID" value="MFC5494391.1"/>
    <property type="molecule type" value="Genomic_DNA"/>
</dbReference>
<dbReference type="InterPro" id="IPR000322">
    <property type="entry name" value="Glyco_hydro_31_TIM"/>
</dbReference>
<dbReference type="InterPro" id="IPR011013">
    <property type="entry name" value="Gal_mutarotase_sf_dom"/>
</dbReference>
<keyword evidence="2" id="KW-0378">Hydrolase</keyword>
<keyword evidence="8" id="KW-1185">Reference proteome</keyword>
<keyword evidence="3" id="KW-0732">Signal</keyword>
<dbReference type="PANTHER" id="PTHR46959">
    <property type="entry name" value="SULFOQUINOVOSIDASE"/>
    <property type="match status" value="1"/>
</dbReference>
<dbReference type="RefSeq" id="WP_345180466.1">
    <property type="nucleotide sequence ID" value="NZ_BAABFQ010000007.1"/>
</dbReference>
<comment type="similarity">
    <text evidence="1 2">Belongs to the glycosyl hydrolase 31 family.</text>
</comment>